<evidence type="ECO:0000256" key="3">
    <source>
        <dbReference type="ARBA" id="ARBA00023012"/>
    </source>
</evidence>
<feature type="transmembrane region" description="Helical" evidence="4">
    <location>
        <begin position="46"/>
        <end position="67"/>
    </location>
</feature>
<gene>
    <name evidence="6" type="ORF">OHV25_38475</name>
</gene>
<dbReference type="Pfam" id="PF02518">
    <property type="entry name" value="HATPase_c"/>
    <property type="match status" value="1"/>
</dbReference>
<dbReference type="PANTHER" id="PTHR24421">
    <property type="entry name" value="NITRATE/NITRITE SENSOR PROTEIN NARX-RELATED"/>
    <property type="match status" value="1"/>
</dbReference>
<organism evidence="6">
    <name type="scientific">Streptomyces sp. NBC_00060</name>
    <dbReference type="NCBI Taxonomy" id="2975636"/>
    <lineage>
        <taxon>Bacteria</taxon>
        <taxon>Bacillati</taxon>
        <taxon>Actinomycetota</taxon>
        <taxon>Actinomycetes</taxon>
        <taxon>Kitasatosporales</taxon>
        <taxon>Streptomycetaceae</taxon>
        <taxon>Streptomyces</taxon>
    </lineage>
</organism>
<dbReference type="AlphaFoldDB" id="A0AAU2H9G6"/>
<dbReference type="GO" id="GO:0016020">
    <property type="term" value="C:membrane"/>
    <property type="evidence" value="ECO:0007669"/>
    <property type="project" value="InterPro"/>
</dbReference>
<evidence type="ECO:0000259" key="5">
    <source>
        <dbReference type="PROSITE" id="PS50109"/>
    </source>
</evidence>
<feature type="transmembrane region" description="Helical" evidence="4">
    <location>
        <begin position="74"/>
        <end position="91"/>
    </location>
</feature>
<evidence type="ECO:0000256" key="4">
    <source>
        <dbReference type="SAM" id="Phobius"/>
    </source>
</evidence>
<dbReference type="InterPro" id="IPR003594">
    <property type="entry name" value="HATPase_dom"/>
</dbReference>
<dbReference type="GO" id="GO:0000155">
    <property type="term" value="F:phosphorelay sensor kinase activity"/>
    <property type="evidence" value="ECO:0007669"/>
    <property type="project" value="InterPro"/>
</dbReference>
<sequence length="339" mass="35718">MPRAELRRPTLRRRQAVALLRNLCLALSLVGAMAYGADLLSHDPLPVRPVAATAVAMATAVLAVLAGPRSRVRTVLVLIAGAFVTLALSQGPAAGRAAYVGAALLLAAAVFAVRAWPEGKALLGQSRARALIARQEHYAALIAGELHDEVLQLLALTSRQLDVARASSDPHALKLAAQDAMHRLDDQATVLRSIIATLHPVTLRGLGLAPTVRALAGRVADENGLRVTVAIEGEDEAVVDEGTSLAAYRIVQEALTNVVKHARAERADIALVHSYDRLSITVRDDGVGLSGAAPRAEARGYGMQGMRWRCEAYGGTFLVAAPACGGTVVRATLPLRHRA</sequence>
<dbReference type="SMART" id="SM00387">
    <property type="entry name" value="HATPase_c"/>
    <property type="match status" value="1"/>
</dbReference>
<dbReference type="InterPro" id="IPR050482">
    <property type="entry name" value="Sensor_HK_TwoCompSys"/>
</dbReference>
<name>A0AAU2H9G6_9ACTN</name>
<evidence type="ECO:0000313" key="6">
    <source>
        <dbReference type="EMBL" id="WTU45040.1"/>
    </source>
</evidence>
<dbReference type="PROSITE" id="PS50109">
    <property type="entry name" value="HIS_KIN"/>
    <property type="match status" value="1"/>
</dbReference>
<reference evidence="6" key="1">
    <citation type="submission" date="2022-10" db="EMBL/GenBank/DDBJ databases">
        <title>The complete genomes of actinobacterial strains from the NBC collection.</title>
        <authorList>
            <person name="Joergensen T.S."/>
            <person name="Alvarez Arevalo M."/>
            <person name="Sterndorff E.B."/>
            <person name="Faurdal D."/>
            <person name="Vuksanovic O."/>
            <person name="Mourched A.-S."/>
            <person name="Charusanti P."/>
            <person name="Shaw S."/>
            <person name="Blin K."/>
            <person name="Weber T."/>
        </authorList>
    </citation>
    <scope>NUCLEOTIDE SEQUENCE</scope>
    <source>
        <strain evidence="6">NBC_00060</strain>
    </source>
</reference>
<dbReference type="EMBL" id="CP108253">
    <property type="protein sequence ID" value="WTU45040.1"/>
    <property type="molecule type" value="Genomic_DNA"/>
</dbReference>
<dbReference type="CDD" id="cd16917">
    <property type="entry name" value="HATPase_UhpB-NarQ-NarX-like"/>
    <property type="match status" value="1"/>
</dbReference>
<evidence type="ECO:0000256" key="1">
    <source>
        <dbReference type="ARBA" id="ARBA00022679"/>
    </source>
</evidence>
<evidence type="ECO:0000256" key="2">
    <source>
        <dbReference type="ARBA" id="ARBA00022777"/>
    </source>
</evidence>
<keyword evidence="1" id="KW-0808">Transferase</keyword>
<dbReference type="InterPro" id="IPR011712">
    <property type="entry name" value="Sig_transdc_His_kin_sub3_dim/P"/>
</dbReference>
<dbReference type="GO" id="GO:0046983">
    <property type="term" value="F:protein dimerization activity"/>
    <property type="evidence" value="ECO:0007669"/>
    <property type="project" value="InterPro"/>
</dbReference>
<feature type="domain" description="Histidine kinase" evidence="5">
    <location>
        <begin position="141"/>
        <end position="337"/>
    </location>
</feature>
<dbReference type="SUPFAM" id="SSF55874">
    <property type="entry name" value="ATPase domain of HSP90 chaperone/DNA topoisomerase II/histidine kinase"/>
    <property type="match status" value="1"/>
</dbReference>
<keyword evidence="4" id="KW-0472">Membrane</keyword>
<dbReference type="InterPro" id="IPR036890">
    <property type="entry name" value="HATPase_C_sf"/>
</dbReference>
<keyword evidence="3" id="KW-0902">Two-component regulatory system</keyword>
<accession>A0AAU2H9G6</accession>
<keyword evidence="2 6" id="KW-0418">Kinase</keyword>
<protein>
    <submittedName>
        <fullName evidence="6">Histidine kinase</fullName>
    </submittedName>
</protein>
<keyword evidence="4" id="KW-1133">Transmembrane helix</keyword>
<feature type="transmembrane region" description="Helical" evidence="4">
    <location>
        <begin position="97"/>
        <end position="117"/>
    </location>
</feature>
<dbReference type="Gene3D" id="3.30.565.10">
    <property type="entry name" value="Histidine kinase-like ATPase, C-terminal domain"/>
    <property type="match status" value="1"/>
</dbReference>
<dbReference type="Pfam" id="PF07730">
    <property type="entry name" value="HisKA_3"/>
    <property type="match status" value="1"/>
</dbReference>
<keyword evidence="4" id="KW-0812">Transmembrane</keyword>
<dbReference type="InterPro" id="IPR005467">
    <property type="entry name" value="His_kinase_dom"/>
</dbReference>
<proteinExistence type="predicted"/>